<feature type="region of interest" description="Disordered" evidence="1">
    <location>
        <begin position="1"/>
        <end position="83"/>
    </location>
</feature>
<keyword evidence="3" id="KW-1185">Reference proteome</keyword>
<accession>A0A166L3D1</accession>
<evidence type="ECO:0000313" key="3">
    <source>
        <dbReference type="Proteomes" id="UP000076532"/>
    </source>
</evidence>
<dbReference type="Proteomes" id="UP000076532">
    <property type="component" value="Unassembled WGS sequence"/>
</dbReference>
<dbReference type="AlphaFoldDB" id="A0A166L3D1"/>
<proteinExistence type="predicted"/>
<feature type="compositionally biased region" description="Polar residues" evidence="1">
    <location>
        <begin position="17"/>
        <end position="28"/>
    </location>
</feature>
<dbReference type="EMBL" id="KV417538">
    <property type="protein sequence ID" value="KZP22534.1"/>
    <property type="molecule type" value="Genomic_DNA"/>
</dbReference>
<dbReference type="OrthoDB" id="5415522at2759"/>
<organism evidence="2 3">
    <name type="scientific">Athelia psychrophila</name>
    <dbReference type="NCBI Taxonomy" id="1759441"/>
    <lineage>
        <taxon>Eukaryota</taxon>
        <taxon>Fungi</taxon>
        <taxon>Dikarya</taxon>
        <taxon>Basidiomycota</taxon>
        <taxon>Agaricomycotina</taxon>
        <taxon>Agaricomycetes</taxon>
        <taxon>Agaricomycetidae</taxon>
        <taxon>Atheliales</taxon>
        <taxon>Atheliaceae</taxon>
        <taxon>Athelia</taxon>
    </lineage>
</organism>
<feature type="compositionally biased region" description="Polar residues" evidence="1">
    <location>
        <begin position="55"/>
        <end position="83"/>
    </location>
</feature>
<sequence>MSSKQTSSGSGYAKDSVTGSGSNDQGNHYCTREDSAGNSGYHYSNNDGSYYYSNTDGSNYYNSGSGYAQYTSPSGQQNKSYGK</sequence>
<feature type="compositionally biased region" description="Polar residues" evidence="1">
    <location>
        <begin position="1"/>
        <end position="10"/>
    </location>
</feature>
<evidence type="ECO:0000313" key="2">
    <source>
        <dbReference type="EMBL" id="KZP22534.1"/>
    </source>
</evidence>
<reference evidence="2 3" key="1">
    <citation type="journal article" date="2016" name="Mol. Biol. Evol.">
        <title>Comparative Genomics of Early-Diverging Mushroom-Forming Fungi Provides Insights into the Origins of Lignocellulose Decay Capabilities.</title>
        <authorList>
            <person name="Nagy L.G."/>
            <person name="Riley R."/>
            <person name="Tritt A."/>
            <person name="Adam C."/>
            <person name="Daum C."/>
            <person name="Floudas D."/>
            <person name="Sun H."/>
            <person name="Yadav J.S."/>
            <person name="Pangilinan J."/>
            <person name="Larsson K.H."/>
            <person name="Matsuura K."/>
            <person name="Barry K."/>
            <person name="Labutti K."/>
            <person name="Kuo R."/>
            <person name="Ohm R.A."/>
            <person name="Bhattacharya S.S."/>
            <person name="Shirouzu T."/>
            <person name="Yoshinaga Y."/>
            <person name="Martin F.M."/>
            <person name="Grigoriev I.V."/>
            <person name="Hibbett D.S."/>
        </authorList>
    </citation>
    <scope>NUCLEOTIDE SEQUENCE [LARGE SCALE GENOMIC DNA]</scope>
    <source>
        <strain evidence="2 3">CBS 109695</strain>
    </source>
</reference>
<name>A0A166L3D1_9AGAM</name>
<feature type="compositionally biased region" description="Low complexity" evidence="1">
    <location>
        <begin position="37"/>
        <end position="54"/>
    </location>
</feature>
<evidence type="ECO:0000256" key="1">
    <source>
        <dbReference type="SAM" id="MobiDB-lite"/>
    </source>
</evidence>
<dbReference type="STRING" id="436010.A0A166L3D1"/>
<gene>
    <name evidence="2" type="ORF">FIBSPDRAFT_786901</name>
</gene>
<protein>
    <submittedName>
        <fullName evidence="2">Uncharacterized protein</fullName>
    </submittedName>
</protein>